<reference evidence="1 2" key="1">
    <citation type="journal article" date="2015" name="Genome Announc.">
        <title>Draft Genome Sequences of Leptospira santarosai Strains U160, U164, and U233, Isolated from Asymptomatic Cattle.</title>
        <authorList>
            <person name="Kremer F.S."/>
            <person name="Eslabao M.R."/>
            <person name="Provisor M."/>
            <person name="Woloski R.D."/>
            <person name="Ramires O.V."/>
            <person name="Moreno L.Z."/>
            <person name="Moreno A.M."/>
            <person name="Hamond C."/>
            <person name="Lilenbaum W."/>
            <person name="Dellagostin O.A."/>
        </authorList>
    </citation>
    <scope>NUCLEOTIDE SEQUENCE [LARGE SCALE GENOMIC DNA]</scope>
    <source>
        <strain evidence="1 2">U160</strain>
    </source>
</reference>
<dbReference type="Proteomes" id="UP000033961">
    <property type="component" value="Chromosome I"/>
</dbReference>
<sequence length="258" mass="30270">MNHTSIEWTDLTWNPTTGCTKVSSGCKNCYAESLTKRFEKMWGKFSEVKLHPNRLDFPRTVKGKRIFVDSMSDLFHKDVPFDFIDKVHTVIAECPENIFQILTKRVDRAKEYYDSRKHFNLKNVWFGTSIENQKVVEERIRHLINIPSKVRFLSCEPLLEQIDISVFLNAWGYIDCFPIDWVIAGGESGPEARPIQIEWVRFLRDQCITARVPFFFKQWGGRIKKKAGRELDGREWNEFPNRTLTEDEIDALLSISDE</sequence>
<proteinExistence type="predicted"/>
<dbReference type="EMBL" id="CP027843">
    <property type="protein sequence ID" value="AVQ10683.1"/>
    <property type="molecule type" value="Genomic_DNA"/>
</dbReference>
<dbReference type="InterPro" id="IPR011101">
    <property type="entry name" value="DUF5131"/>
</dbReference>
<evidence type="ECO:0000313" key="2">
    <source>
        <dbReference type="Proteomes" id="UP000033961"/>
    </source>
</evidence>
<protein>
    <submittedName>
        <fullName evidence="1">Phage protein Gp37/Gp68</fullName>
    </submittedName>
</protein>
<dbReference type="AlphaFoldDB" id="A0A2P1QP47"/>
<name>A0A2P1QP47_9LEPT</name>
<dbReference type="Pfam" id="PF07505">
    <property type="entry name" value="DUF5131"/>
    <property type="match status" value="1"/>
</dbReference>
<accession>A0A2P1QP47</accession>
<organism evidence="1 2">
    <name type="scientific">Leptospira santarosai</name>
    <dbReference type="NCBI Taxonomy" id="28183"/>
    <lineage>
        <taxon>Bacteria</taxon>
        <taxon>Pseudomonadati</taxon>
        <taxon>Spirochaetota</taxon>
        <taxon>Spirochaetia</taxon>
        <taxon>Leptospirales</taxon>
        <taxon>Leptospiraceae</taxon>
        <taxon>Leptospira</taxon>
    </lineage>
</organism>
<gene>
    <name evidence="1" type="ORF">XB16_0336</name>
</gene>
<evidence type="ECO:0000313" key="1">
    <source>
        <dbReference type="EMBL" id="AVQ10683.1"/>
    </source>
</evidence>